<evidence type="ECO:0000256" key="14">
    <source>
        <dbReference type="RuleBase" id="RU003785"/>
    </source>
</evidence>
<comment type="caution">
    <text evidence="11">Lacks conserved residue(s) required for the propagation of feature annotation.</text>
</comment>
<evidence type="ECO:0000256" key="9">
    <source>
        <dbReference type="ARBA" id="ARBA00022842"/>
    </source>
</evidence>
<dbReference type="PANTHER" id="PTHR11088">
    <property type="entry name" value="TRNA DIMETHYLALLYLTRANSFERASE"/>
    <property type="match status" value="1"/>
</dbReference>
<evidence type="ECO:0000256" key="1">
    <source>
        <dbReference type="ARBA" id="ARBA00001946"/>
    </source>
</evidence>
<evidence type="ECO:0000256" key="6">
    <source>
        <dbReference type="ARBA" id="ARBA00022694"/>
    </source>
</evidence>
<protein>
    <recommendedName>
        <fullName evidence="11">tRNA dimethylallyltransferase</fullName>
        <ecNumber evidence="11">2.5.1.75</ecNumber>
    </recommendedName>
    <alternativeName>
        <fullName evidence="11">Dimethylallyl diphosphate:tRNA dimethylallyltransferase</fullName>
        <shortName evidence="11">DMAPP:tRNA dimethylallyltransferase</shortName>
        <shortName evidence="11">DMATase</shortName>
    </alternativeName>
    <alternativeName>
        <fullName evidence="11">Isopentenyl-diphosphate:tRNA isopentenyltransferase</fullName>
        <shortName evidence="11">IPP transferase</shortName>
        <shortName evidence="11">IPPT</shortName>
        <shortName evidence="11">IPTase</shortName>
    </alternativeName>
</protein>
<comment type="catalytic activity">
    <reaction evidence="10 11 12">
        <text>adenosine(37) in tRNA + dimethylallyl diphosphate = N(6)-dimethylallyladenosine(37) in tRNA + diphosphate</text>
        <dbReference type="Rhea" id="RHEA:26482"/>
        <dbReference type="Rhea" id="RHEA-COMP:10162"/>
        <dbReference type="Rhea" id="RHEA-COMP:10375"/>
        <dbReference type="ChEBI" id="CHEBI:33019"/>
        <dbReference type="ChEBI" id="CHEBI:57623"/>
        <dbReference type="ChEBI" id="CHEBI:74411"/>
        <dbReference type="ChEBI" id="CHEBI:74415"/>
        <dbReference type="EC" id="2.5.1.75"/>
    </reaction>
</comment>
<feature type="binding site" evidence="11">
    <location>
        <begin position="10"/>
        <end position="15"/>
    </location>
    <ligand>
        <name>substrate</name>
    </ligand>
</feature>
<dbReference type="EMBL" id="CP012542">
    <property type="protein sequence ID" value="QCD43938.1"/>
    <property type="molecule type" value="Genomic_DNA"/>
</dbReference>
<comment type="function">
    <text evidence="2 11 13">Catalyzes the transfer of a dimethylallyl group onto the adenine at position 37 in tRNAs that read codons beginning with uridine, leading to the formation of N6-(dimethylallyl)adenosine (i(6)A).</text>
</comment>
<dbReference type="EC" id="2.5.1.75" evidence="11"/>
<dbReference type="GO" id="GO:0052381">
    <property type="term" value="F:tRNA dimethylallyltransferase activity"/>
    <property type="evidence" value="ECO:0007669"/>
    <property type="project" value="UniProtKB-UniRule"/>
</dbReference>
<organism evidence="15 16">
    <name type="scientific">Campylobacter mucosalis CCUG 21559</name>
    <dbReference type="NCBI Taxonomy" id="1032067"/>
    <lineage>
        <taxon>Bacteria</taxon>
        <taxon>Pseudomonadati</taxon>
        <taxon>Campylobacterota</taxon>
        <taxon>Epsilonproteobacteria</taxon>
        <taxon>Campylobacterales</taxon>
        <taxon>Campylobacteraceae</taxon>
        <taxon>Campylobacter</taxon>
    </lineage>
</organism>
<evidence type="ECO:0000256" key="2">
    <source>
        <dbReference type="ARBA" id="ARBA00003213"/>
    </source>
</evidence>
<proteinExistence type="inferred from homology"/>
<comment type="subunit">
    <text evidence="4 11">Monomer.</text>
</comment>
<evidence type="ECO:0000256" key="12">
    <source>
        <dbReference type="RuleBase" id="RU003783"/>
    </source>
</evidence>
<keyword evidence="9 11" id="KW-0460">Magnesium</keyword>
<feature type="binding site" evidence="11">
    <location>
        <begin position="8"/>
        <end position="15"/>
    </location>
    <ligand>
        <name>ATP</name>
        <dbReference type="ChEBI" id="CHEBI:30616"/>
    </ligand>
</feature>
<comment type="cofactor">
    <cofactor evidence="1 11">
        <name>Mg(2+)</name>
        <dbReference type="ChEBI" id="CHEBI:18420"/>
    </cofactor>
</comment>
<dbReference type="HAMAP" id="MF_00185">
    <property type="entry name" value="IPP_trans"/>
    <property type="match status" value="1"/>
</dbReference>
<keyword evidence="7 11" id="KW-0547">Nucleotide-binding</keyword>
<evidence type="ECO:0000256" key="5">
    <source>
        <dbReference type="ARBA" id="ARBA00022679"/>
    </source>
</evidence>
<evidence type="ECO:0000256" key="11">
    <source>
        <dbReference type="HAMAP-Rule" id="MF_00185"/>
    </source>
</evidence>
<feature type="site" description="Interaction with substrate tRNA" evidence="11">
    <location>
        <position position="99"/>
    </location>
</feature>
<dbReference type="InterPro" id="IPR039657">
    <property type="entry name" value="Dimethylallyltransferase"/>
</dbReference>
<dbReference type="AlphaFoldDB" id="A0A6G5QE50"/>
<accession>A0A6G5QE50</accession>
<dbReference type="GO" id="GO:0006400">
    <property type="term" value="P:tRNA modification"/>
    <property type="evidence" value="ECO:0007669"/>
    <property type="project" value="TreeGrafter"/>
</dbReference>
<keyword evidence="8 11" id="KW-0067">ATP-binding</keyword>
<dbReference type="NCBIfam" id="TIGR00174">
    <property type="entry name" value="miaA"/>
    <property type="match status" value="1"/>
</dbReference>
<dbReference type="RefSeq" id="WP_171993249.1">
    <property type="nucleotide sequence ID" value="NZ_CP012542.1"/>
</dbReference>
<dbReference type="GO" id="GO:0005524">
    <property type="term" value="F:ATP binding"/>
    <property type="evidence" value="ECO:0007669"/>
    <property type="project" value="UniProtKB-UniRule"/>
</dbReference>
<feature type="region of interest" description="Interaction with substrate tRNA" evidence="11">
    <location>
        <begin position="33"/>
        <end position="36"/>
    </location>
</feature>
<evidence type="ECO:0000256" key="13">
    <source>
        <dbReference type="RuleBase" id="RU003784"/>
    </source>
</evidence>
<evidence type="ECO:0000256" key="7">
    <source>
        <dbReference type="ARBA" id="ARBA00022741"/>
    </source>
</evidence>
<dbReference type="InterPro" id="IPR027417">
    <property type="entry name" value="P-loop_NTPase"/>
</dbReference>
<evidence type="ECO:0000313" key="16">
    <source>
        <dbReference type="Proteomes" id="UP000503264"/>
    </source>
</evidence>
<dbReference type="Gene3D" id="1.10.20.140">
    <property type="match status" value="1"/>
</dbReference>
<evidence type="ECO:0000256" key="10">
    <source>
        <dbReference type="ARBA" id="ARBA00049563"/>
    </source>
</evidence>
<sequence length="290" mass="32904">MRELAIIGTTASGKSAVAIELASEFNGVILSLDSLALYKHIDIASAKPSKSELEAVRHFGIDVIEPNDSFSVGAFFEIYKHSKEIAKKENKTLIITGGSGFYLKAMLSGLSPDVPKCDTPDNAQIYDLVTKIDPDFAIKVSQNDTYRLQKWFQIYKFCATKPSKWLKDNTKEPLIKSLEIYEILWDADELRKRIKLRTDQMLDDGLIDEADWLFKRYGKELKPFSSIGLKECMEFFDSKISTKDELRELISTHTAQLAKRQRTFNRSQFDKTLVGSKEQILATLKSLLKG</sequence>
<reference evidence="15 16" key="1">
    <citation type="submission" date="2016-07" db="EMBL/GenBank/DDBJ databases">
        <title>Comparative genomics of the Campylobacter concisus group.</title>
        <authorList>
            <person name="Miller W.G."/>
            <person name="Yee E."/>
            <person name="Chapman M.H."/>
            <person name="Huynh S."/>
            <person name="Bono J.L."/>
            <person name="On S.L.W."/>
            <person name="StLeger J."/>
            <person name="Foster G."/>
            <person name="Parker C.T."/>
        </authorList>
    </citation>
    <scope>NUCLEOTIDE SEQUENCE [LARGE SCALE GENOMIC DNA]</scope>
    <source>
        <strain evidence="15 16">CCUG 21559</strain>
    </source>
</reference>
<evidence type="ECO:0000256" key="4">
    <source>
        <dbReference type="ARBA" id="ARBA00011245"/>
    </source>
</evidence>
<keyword evidence="5 11" id="KW-0808">Transferase</keyword>
<keyword evidence="6 11" id="KW-0819">tRNA processing</keyword>
<evidence type="ECO:0000256" key="3">
    <source>
        <dbReference type="ARBA" id="ARBA00005842"/>
    </source>
</evidence>
<dbReference type="InterPro" id="IPR018022">
    <property type="entry name" value="IPT"/>
</dbReference>
<dbReference type="Pfam" id="PF01715">
    <property type="entry name" value="IPPT"/>
    <property type="match status" value="1"/>
</dbReference>
<name>A0A6G5QE50_9BACT</name>
<keyword evidence="16" id="KW-1185">Reference proteome</keyword>
<dbReference type="SUPFAM" id="SSF52540">
    <property type="entry name" value="P-loop containing nucleoside triphosphate hydrolases"/>
    <property type="match status" value="1"/>
</dbReference>
<gene>
    <name evidence="15" type="primary">miaA1</name>
    <name evidence="11" type="synonym">miaA</name>
    <name evidence="15" type="ORF">CMUC_0118</name>
</gene>
<evidence type="ECO:0000256" key="8">
    <source>
        <dbReference type="ARBA" id="ARBA00022840"/>
    </source>
</evidence>
<dbReference type="PANTHER" id="PTHR11088:SF60">
    <property type="entry name" value="TRNA DIMETHYLALLYLTRANSFERASE"/>
    <property type="match status" value="1"/>
</dbReference>
<evidence type="ECO:0000313" key="15">
    <source>
        <dbReference type="EMBL" id="QCD43938.1"/>
    </source>
</evidence>
<dbReference type="Proteomes" id="UP000503264">
    <property type="component" value="Chromosome"/>
</dbReference>
<dbReference type="Gene3D" id="3.40.50.300">
    <property type="entry name" value="P-loop containing nucleotide triphosphate hydrolases"/>
    <property type="match status" value="1"/>
</dbReference>
<comment type="similarity">
    <text evidence="3 11 14">Belongs to the IPP transferase family.</text>
</comment>